<accession>A0A8S1K4B2</accession>
<comment type="caution">
    <text evidence="11">The sequence shown here is derived from an EMBL/GenBank/DDBJ whole genome shotgun (WGS) entry which is preliminary data.</text>
</comment>
<keyword evidence="5 9" id="KW-0999">Mitochondrion inner membrane</keyword>
<keyword evidence="7 9" id="KW-0496">Mitochondrion</keyword>
<protein>
    <recommendedName>
        <fullName evidence="9">Mitochondrial pyruvate carrier</fullName>
    </recommendedName>
</protein>
<evidence type="ECO:0000256" key="4">
    <source>
        <dbReference type="ARBA" id="ARBA00022692"/>
    </source>
</evidence>
<keyword evidence="6" id="KW-1133">Transmembrane helix</keyword>
<keyword evidence="3 9" id="KW-0813">Transport</keyword>
<dbReference type="EMBL" id="CAJJDM010000008">
    <property type="protein sequence ID" value="CAD8047126.1"/>
    <property type="molecule type" value="Genomic_DNA"/>
</dbReference>
<dbReference type="AlphaFoldDB" id="A0A8S1K4B2"/>
<sequence>MGPIKKLQAFVCAQTFWPQFMVRWFQAEKGPFTIFFYCPLAKCGISVANIYDIIKKPVDTINPVQQSVIAMSGTLFARWCWILKPRQFMLVFANSVMASTGIIQLWRKFQSGQSV</sequence>
<evidence type="ECO:0000256" key="5">
    <source>
        <dbReference type="ARBA" id="ARBA00022792"/>
    </source>
</evidence>
<comment type="subcellular location">
    <subcellularLocation>
        <location evidence="1 9">Mitochondrion inner membrane</location>
        <topology evidence="1 9">Multi-pass membrane protein</topology>
    </subcellularLocation>
</comment>
<evidence type="ECO:0000313" key="10">
    <source>
        <dbReference type="EMBL" id="CAD8047122.1"/>
    </source>
</evidence>
<dbReference type="Pfam" id="PF03650">
    <property type="entry name" value="MPC"/>
    <property type="match status" value="1"/>
</dbReference>
<evidence type="ECO:0000313" key="12">
    <source>
        <dbReference type="Proteomes" id="UP000688137"/>
    </source>
</evidence>
<keyword evidence="4" id="KW-0812">Transmembrane</keyword>
<dbReference type="OMA" id="FNEEAQP"/>
<keyword evidence="12" id="KW-1185">Reference proteome</keyword>
<evidence type="ECO:0000313" key="11">
    <source>
        <dbReference type="EMBL" id="CAD8047126.1"/>
    </source>
</evidence>
<comment type="function">
    <text evidence="9">Mediates the uptake of pyruvate into mitochondria.</text>
</comment>
<evidence type="ECO:0000256" key="6">
    <source>
        <dbReference type="ARBA" id="ARBA00022989"/>
    </source>
</evidence>
<reference evidence="11" key="1">
    <citation type="submission" date="2021-01" db="EMBL/GenBank/DDBJ databases">
        <authorList>
            <consortium name="Genoscope - CEA"/>
            <person name="William W."/>
        </authorList>
    </citation>
    <scope>NUCLEOTIDE SEQUENCE</scope>
</reference>
<proteinExistence type="inferred from homology"/>
<evidence type="ECO:0000256" key="7">
    <source>
        <dbReference type="ARBA" id="ARBA00023128"/>
    </source>
</evidence>
<evidence type="ECO:0000256" key="8">
    <source>
        <dbReference type="ARBA" id="ARBA00023136"/>
    </source>
</evidence>
<dbReference type="Proteomes" id="UP000688137">
    <property type="component" value="Unassembled WGS sequence"/>
</dbReference>
<evidence type="ECO:0000256" key="9">
    <source>
        <dbReference type="RuleBase" id="RU363100"/>
    </source>
</evidence>
<dbReference type="GO" id="GO:0005743">
    <property type="term" value="C:mitochondrial inner membrane"/>
    <property type="evidence" value="ECO:0007669"/>
    <property type="project" value="UniProtKB-SubCell"/>
</dbReference>
<comment type="similarity">
    <text evidence="2 9">Belongs to the mitochondrial pyruvate carrier (MPC) (TC 2.A.105) family.</text>
</comment>
<dbReference type="GO" id="GO:0006850">
    <property type="term" value="P:pyruvate import into mitochondria"/>
    <property type="evidence" value="ECO:0007669"/>
    <property type="project" value="InterPro"/>
</dbReference>
<evidence type="ECO:0000256" key="1">
    <source>
        <dbReference type="ARBA" id="ARBA00004448"/>
    </source>
</evidence>
<gene>
    <name evidence="10" type="ORF">PPRIM_AZ9-3.1.T0110270</name>
    <name evidence="11" type="ORF">PPRIM_AZ9-3.1.T0110272</name>
</gene>
<dbReference type="EMBL" id="CAJJDM010000008">
    <property type="protein sequence ID" value="CAD8047122.1"/>
    <property type="molecule type" value="Genomic_DNA"/>
</dbReference>
<dbReference type="InterPro" id="IPR005336">
    <property type="entry name" value="MPC"/>
</dbReference>
<keyword evidence="8" id="KW-0472">Membrane</keyword>
<evidence type="ECO:0000256" key="2">
    <source>
        <dbReference type="ARBA" id="ARBA00006416"/>
    </source>
</evidence>
<evidence type="ECO:0000256" key="3">
    <source>
        <dbReference type="ARBA" id="ARBA00022448"/>
    </source>
</evidence>
<name>A0A8S1K4B2_PARPR</name>
<organism evidence="11 12">
    <name type="scientific">Paramecium primaurelia</name>
    <dbReference type="NCBI Taxonomy" id="5886"/>
    <lineage>
        <taxon>Eukaryota</taxon>
        <taxon>Sar</taxon>
        <taxon>Alveolata</taxon>
        <taxon>Ciliophora</taxon>
        <taxon>Intramacronucleata</taxon>
        <taxon>Oligohymenophorea</taxon>
        <taxon>Peniculida</taxon>
        <taxon>Parameciidae</taxon>
        <taxon>Paramecium</taxon>
    </lineage>
</organism>